<dbReference type="Gene3D" id="3.40.30.10">
    <property type="entry name" value="Glutaredoxin"/>
    <property type="match status" value="1"/>
</dbReference>
<sequence length="190" mass="22240">MKTEKQYFEEGQTIQTYMEDMSKLKDESFQVYNQFQLPDDGFSEQLKAFPVKFLIITEDWCGDAMMINPVIRKLAEAAGKETRVVLRDEDTDLIDRHLTNGSRSIPIVLILNEQGDLLGEWGPRAPEVQQIVDDYREQLPSKEDPDFKEKQKAMIQKLTRRYTEEPELWHYVYENFKGTLLVLDAKGEIE</sequence>
<dbReference type="InterPro" id="IPR036249">
    <property type="entry name" value="Thioredoxin-like_sf"/>
</dbReference>
<dbReference type="Proteomes" id="UP000316425">
    <property type="component" value="Unassembled WGS sequence"/>
</dbReference>
<dbReference type="AlphaFoldDB" id="A0A556PKM9"/>
<dbReference type="RefSeq" id="WP_144088885.1">
    <property type="nucleotide sequence ID" value="NZ_VMHE01000013.1"/>
</dbReference>
<organism evidence="1 2">
    <name type="scientific">Allobacillus salarius</name>
    <dbReference type="NCBI Taxonomy" id="1955272"/>
    <lineage>
        <taxon>Bacteria</taxon>
        <taxon>Bacillati</taxon>
        <taxon>Bacillota</taxon>
        <taxon>Bacilli</taxon>
        <taxon>Bacillales</taxon>
        <taxon>Bacillaceae</taxon>
        <taxon>Allobacillus</taxon>
    </lineage>
</organism>
<dbReference type="Pfam" id="PF14595">
    <property type="entry name" value="Thioredoxin_9"/>
    <property type="match status" value="1"/>
</dbReference>
<dbReference type="EMBL" id="VMHE01000013">
    <property type="protein sequence ID" value="TSJ64950.1"/>
    <property type="molecule type" value="Genomic_DNA"/>
</dbReference>
<proteinExistence type="predicted"/>
<dbReference type="OrthoDB" id="6120799at2"/>
<reference evidence="1 2" key="1">
    <citation type="submission" date="2019-07" db="EMBL/GenBank/DDBJ databases">
        <title>Allobacillus sp. nov. SKP isolated from shrimp paste of Euphausiacea.</title>
        <authorList>
            <person name="Kanchanasin P."/>
            <person name="Tanasupawat S."/>
            <person name="Shi W."/>
            <person name="Wu L."/>
            <person name="Ma J."/>
        </authorList>
    </citation>
    <scope>NUCLEOTIDE SEQUENCE [LARGE SCALE GENOMIC DNA]</scope>
    <source>
        <strain evidence="1 2">SKP4-8</strain>
    </source>
</reference>
<gene>
    <name evidence="1" type="ORF">FPQ13_08345</name>
</gene>
<protein>
    <submittedName>
        <fullName evidence="1">Thioredoxin family protein</fullName>
    </submittedName>
</protein>
<evidence type="ECO:0000313" key="2">
    <source>
        <dbReference type="Proteomes" id="UP000316425"/>
    </source>
</evidence>
<keyword evidence="2" id="KW-1185">Reference proteome</keyword>
<accession>A0A556PKM9</accession>
<name>A0A556PKM9_9BACI</name>
<comment type="caution">
    <text evidence="1">The sequence shown here is derived from an EMBL/GenBank/DDBJ whole genome shotgun (WGS) entry which is preliminary data.</text>
</comment>
<dbReference type="SUPFAM" id="SSF52833">
    <property type="entry name" value="Thioredoxin-like"/>
    <property type="match status" value="1"/>
</dbReference>
<evidence type="ECO:0000313" key="1">
    <source>
        <dbReference type="EMBL" id="TSJ64950.1"/>
    </source>
</evidence>